<evidence type="ECO:0000313" key="2">
    <source>
        <dbReference type="EMBL" id="EEC07021.1"/>
    </source>
</evidence>
<reference evidence="3" key="2">
    <citation type="submission" date="2020-05" db="UniProtKB">
        <authorList>
            <consortium name="EnsemblMetazoa"/>
        </authorList>
    </citation>
    <scope>IDENTIFICATION</scope>
    <source>
        <strain evidence="3">wikel</strain>
    </source>
</reference>
<proteinExistence type="predicted"/>
<dbReference type="VEuPathDB" id="VectorBase:ISCW017956"/>
<reference evidence="2 4" key="1">
    <citation type="submission" date="2008-03" db="EMBL/GenBank/DDBJ databases">
        <title>Annotation of Ixodes scapularis.</title>
        <authorList>
            <consortium name="Ixodes scapularis Genome Project Consortium"/>
            <person name="Caler E."/>
            <person name="Hannick L.I."/>
            <person name="Bidwell S."/>
            <person name="Joardar V."/>
            <person name="Thiagarajan M."/>
            <person name="Amedeo P."/>
            <person name="Galinsky K.J."/>
            <person name="Schobel S."/>
            <person name="Inman J."/>
            <person name="Hostetler J."/>
            <person name="Miller J."/>
            <person name="Hammond M."/>
            <person name="Megy K."/>
            <person name="Lawson D."/>
            <person name="Kodira C."/>
            <person name="Sutton G."/>
            <person name="Meyer J."/>
            <person name="Hill C.A."/>
            <person name="Birren B."/>
            <person name="Nene V."/>
            <person name="Collins F."/>
            <person name="Alarcon-Chaidez F."/>
            <person name="Wikel S."/>
            <person name="Strausberg R."/>
        </authorList>
    </citation>
    <scope>NUCLEOTIDE SEQUENCE [LARGE SCALE GENOMIC DNA]</scope>
    <source>
        <strain evidence="4">Wikel</strain>
        <strain evidence="2">Wikel colony</strain>
    </source>
</reference>
<dbReference type="InParanoid" id="B7PK99"/>
<dbReference type="PaxDb" id="6945-B7PK99"/>
<keyword evidence="4" id="KW-1185">Reference proteome</keyword>
<dbReference type="InterPro" id="IPR051703">
    <property type="entry name" value="NF-kappa-B_Signaling_Reg"/>
</dbReference>
<feature type="compositionally biased region" description="Polar residues" evidence="1">
    <location>
        <begin position="20"/>
        <end position="33"/>
    </location>
</feature>
<dbReference type="PANTHER" id="PTHR46609:SF8">
    <property type="entry name" value="YQAJ VIRAL RECOMBINASE DOMAIN-CONTAINING PROTEIN"/>
    <property type="match status" value="1"/>
</dbReference>
<organism>
    <name type="scientific">Ixodes scapularis</name>
    <name type="common">Black-legged tick</name>
    <name type="synonym">Deer tick</name>
    <dbReference type="NCBI Taxonomy" id="6945"/>
    <lineage>
        <taxon>Eukaryota</taxon>
        <taxon>Metazoa</taxon>
        <taxon>Ecdysozoa</taxon>
        <taxon>Arthropoda</taxon>
        <taxon>Chelicerata</taxon>
        <taxon>Arachnida</taxon>
        <taxon>Acari</taxon>
        <taxon>Parasitiformes</taxon>
        <taxon>Ixodida</taxon>
        <taxon>Ixodoidea</taxon>
        <taxon>Ixodidae</taxon>
        <taxon>Ixodinae</taxon>
        <taxon>Ixodes</taxon>
    </lineage>
</organism>
<evidence type="ECO:0000313" key="3">
    <source>
        <dbReference type="EnsemblMetazoa" id="ISCW017956-PA"/>
    </source>
</evidence>
<name>B7PK99_IXOSC</name>
<dbReference type="Proteomes" id="UP000001555">
    <property type="component" value="Unassembled WGS sequence"/>
</dbReference>
<dbReference type="EMBL" id="DS731648">
    <property type="protein sequence ID" value="EEC07021.1"/>
    <property type="molecule type" value="Genomic_DNA"/>
</dbReference>
<gene>
    <name evidence="2" type="ORF">IscW_ISCW017956</name>
</gene>
<sequence length="128" mass="14548">MLMEEIGFWKMVKERKGNPKKQNSASYTPAHSDATSKLAQQLEAVDSKPMWLQYYKYDTTVTSTGLCVHSEYPFLAASPGGIVHEGREEGLPEVKRPQSKENLTPEEACADDKFWYLPYPEYLKAAQN</sequence>
<feature type="region of interest" description="Disordered" evidence="1">
    <location>
        <begin position="14"/>
        <end position="33"/>
    </location>
</feature>
<protein>
    <submittedName>
        <fullName evidence="2 3">Uncharacterized protein</fullName>
    </submittedName>
</protein>
<dbReference type="HOGENOM" id="CLU_1962016_0_0_1"/>
<dbReference type="InterPro" id="IPR011604">
    <property type="entry name" value="PDDEXK-like_dom_sf"/>
</dbReference>
<dbReference type="AlphaFoldDB" id="B7PK99"/>
<dbReference type="VEuPathDB" id="VectorBase:ISCI017956"/>
<dbReference type="EMBL" id="ABJB010129629">
    <property type="status" value="NOT_ANNOTATED_CDS"/>
    <property type="molecule type" value="Genomic_DNA"/>
</dbReference>
<dbReference type="EnsemblMetazoa" id="ISCW017956-RA">
    <property type="protein sequence ID" value="ISCW017956-PA"/>
    <property type="gene ID" value="ISCW017956"/>
</dbReference>
<evidence type="ECO:0000313" key="4">
    <source>
        <dbReference type="Proteomes" id="UP000001555"/>
    </source>
</evidence>
<dbReference type="PANTHER" id="PTHR46609">
    <property type="entry name" value="EXONUCLEASE, PHAGE-TYPE/RECB, C-TERMINAL DOMAIN-CONTAINING PROTEIN"/>
    <property type="match status" value="1"/>
</dbReference>
<dbReference type="Gene3D" id="3.90.320.10">
    <property type="match status" value="1"/>
</dbReference>
<evidence type="ECO:0000256" key="1">
    <source>
        <dbReference type="SAM" id="MobiDB-lite"/>
    </source>
</evidence>
<accession>B7PK99</accession>